<dbReference type="InParanoid" id="A0A067QJC3"/>
<accession>A0A067QJC3</accession>
<proteinExistence type="predicted"/>
<name>A0A067QJC3_9AGAM</name>
<dbReference type="Pfam" id="PF01501">
    <property type="entry name" value="Glyco_transf_8"/>
    <property type="match status" value="1"/>
</dbReference>
<dbReference type="GO" id="GO:0016757">
    <property type="term" value="F:glycosyltransferase activity"/>
    <property type="evidence" value="ECO:0007669"/>
    <property type="project" value="InterPro"/>
</dbReference>
<sequence>MHLQAAYVTLLTSTSYLPGTLVLDYSLKSVDSKFPLVVMVTPDVPSETIEVLRKRGIAVKEVNKLEPGAGSHALSSNDARFTDTWTKLRGFQLVEFDRVVLLDSDMIVMKNMDELMDLELPKDWIAAAHVCACNPRKIKHYPLDWIPENCAYTPLSHPTALTSPTQITPTSPRPYALLNSGTVVLTPSHELMHQITQYLCTSPLVPSFSFPDQDLLSHFFKDRWKPLPWCFNALKTLRVIHKPLWRDEEIRCLHYILNDKPWHYRAGDGGFGPDYEEMNRWWWDRFDHVGEEIQRADAMHWKLVSSLVGKT</sequence>
<protein>
    <submittedName>
        <fullName evidence="1">Glycosyltransferase family 8 protein</fullName>
    </submittedName>
</protein>
<dbReference type="InterPro" id="IPR002495">
    <property type="entry name" value="Glyco_trans_8"/>
</dbReference>
<dbReference type="HOGENOM" id="CLU_049943_0_0_1"/>
<dbReference type="Gene3D" id="3.90.550.10">
    <property type="entry name" value="Spore Coat Polysaccharide Biosynthesis Protein SpsA, Chain A"/>
    <property type="match status" value="1"/>
</dbReference>
<dbReference type="InterPro" id="IPR050587">
    <property type="entry name" value="GNT1/Glycosyltrans_8"/>
</dbReference>
<dbReference type="CDD" id="cd02537">
    <property type="entry name" value="GT8_Glycogenin"/>
    <property type="match status" value="1"/>
</dbReference>
<keyword evidence="1" id="KW-0808">Transferase</keyword>
<dbReference type="FunCoup" id="A0A067QJC3">
    <property type="interactions" value="700"/>
</dbReference>
<dbReference type="InterPro" id="IPR029044">
    <property type="entry name" value="Nucleotide-diphossugar_trans"/>
</dbReference>
<dbReference type="AlphaFoldDB" id="A0A067QJC3"/>
<dbReference type="OrthoDB" id="2014201at2759"/>
<dbReference type="EMBL" id="KL197710">
    <property type="protein sequence ID" value="KDQ63617.1"/>
    <property type="molecule type" value="Genomic_DNA"/>
</dbReference>
<dbReference type="PANTHER" id="PTHR11183">
    <property type="entry name" value="GLYCOGENIN SUBFAMILY MEMBER"/>
    <property type="match status" value="1"/>
</dbReference>
<gene>
    <name evidence="1" type="ORF">JAAARDRAFT_29639</name>
</gene>
<dbReference type="STRING" id="933084.A0A067QJC3"/>
<keyword evidence="2" id="KW-1185">Reference proteome</keyword>
<evidence type="ECO:0000313" key="2">
    <source>
        <dbReference type="Proteomes" id="UP000027265"/>
    </source>
</evidence>
<reference evidence="2" key="1">
    <citation type="journal article" date="2014" name="Proc. Natl. Acad. Sci. U.S.A.">
        <title>Extensive sampling of basidiomycete genomes demonstrates inadequacy of the white-rot/brown-rot paradigm for wood decay fungi.</title>
        <authorList>
            <person name="Riley R."/>
            <person name="Salamov A.A."/>
            <person name="Brown D.W."/>
            <person name="Nagy L.G."/>
            <person name="Floudas D."/>
            <person name="Held B.W."/>
            <person name="Levasseur A."/>
            <person name="Lombard V."/>
            <person name="Morin E."/>
            <person name="Otillar R."/>
            <person name="Lindquist E.A."/>
            <person name="Sun H."/>
            <person name="LaButti K.M."/>
            <person name="Schmutz J."/>
            <person name="Jabbour D."/>
            <person name="Luo H."/>
            <person name="Baker S.E."/>
            <person name="Pisabarro A.G."/>
            <person name="Walton J.D."/>
            <person name="Blanchette R.A."/>
            <person name="Henrissat B."/>
            <person name="Martin F."/>
            <person name="Cullen D."/>
            <person name="Hibbett D.S."/>
            <person name="Grigoriev I.V."/>
        </authorList>
    </citation>
    <scope>NUCLEOTIDE SEQUENCE [LARGE SCALE GENOMIC DNA]</scope>
    <source>
        <strain evidence="2">MUCL 33604</strain>
    </source>
</reference>
<organism evidence="1 2">
    <name type="scientific">Jaapia argillacea MUCL 33604</name>
    <dbReference type="NCBI Taxonomy" id="933084"/>
    <lineage>
        <taxon>Eukaryota</taxon>
        <taxon>Fungi</taxon>
        <taxon>Dikarya</taxon>
        <taxon>Basidiomycota</taxon>
        <taxon>Agaricomycotina</taxon>
        <taxon>Agaricomycetes</taxon>
        <taxon>Agaricomycetidae</taxon>
        <taxon>Jaapiales</taxon>
        <taxon>Jaapiaceae</taxon>
        <taxon>Jaapia</taxon>
    </lineage>
</organism>
<evidence type="ECO:0000313" key="1">
    <source>
        <dbReference type="EMBL" id="KDQ63617.1"/>
    </source>
</evidence>
<dbReference type="Proteomes" id="UP000027265">
    <property type="component" value="Unassembled WGS sequence"/>
</dbReference>
<dbReference type="SUPFAM" id="SSF53448">
    <property type="entry name" value="Nucleotide-diphospho-sugar transferases"/>
    <property type="match status" value="1"/>
</dbReference>